<dbReference type="Proteomes" id="UP000800038">
    <property type="component" value="Unassembled WGS sequence"/>
</dbReference>
<proteinExistence type="predicted"/>
<evidence type="ECO:0000313" key="2">
    <source>
        <dbReference type="Proteomes" id="UP000800038"/>
    </source>
</evidence>
<gene>
    <name evidence="1" type="ORF">EJ02DRAFT_184575</name>
</gene>
<dbReference type="EMBL" id="ML976039">
    <property type="protein sequence ID" value="KAF1942098.1"/>
    <property type="molecule type" value="Genomic_DNA"/>
</dbReference>
<protein>
    <submittedName>
        <fullName evidence="1">Uncharacterized protein</fullName>
    </submittedName>
</protein>
<reference evidence="1" key="1">
    <citation type="journal article" date="2020" name="Stud. Mycol.">
        <title>101 Dothideomycetes genomes: a test case for predicting lifestyles and emergence of pathogens.</title>
        <authorList>
            <person name="Haridas S."/>
            <person name="Albert R."/>
            <person name="Binder M."/>
            <person name="Bloem J."/>
            <person name="Labutti K."/>
            <person name="Salamov A."/>
            <person name="Andreopoulos B."/>
            <person name="Baker S."/>
            <person name="Barry K."/>
            <person name="Bills G."/>
            <person name="Bluhm B."/>
            <person name="Cannon C."/>
            <person name="Castanera R."/>
            <person name="Culley D."/>
            <person name="Daum C."/>
            <person name="Ezra D."/>
            <person name="Gonzalez J."/>
            <person name="Henrissat B."/>
            <person name="Kuo A."/>
            <person name="Liang C."/>
            <person name="Lipzen A."/>
            <person name="Lutzoni F."/>
            <person name="Magnuson J."/>
            <person name="Mondo S."/>
            <person name="Nolan M."/>
            <person name="Ohm R."/>
            <person name="Pangilinan J."/>
            <person name="Park H.-J."/>
            <person name="Ramirez L."/>
            <person name="Alfaro M."/>
            <person name="Sun H."/>
            <person name="Tritt A."/>
            <person name="Yoshinaga Y."/>
            <person name="Zwiers L.-H."/>
            <person name="Turgeon B."/>
            <person name="Goodwin S."/>
            <person name="Spatafora J."/>
            <person name="Crous P."/>
            <person name="Grigoriev I."/>
        </authorList>
    </citation>
    <scope>NUCLEOTIDE SEQUENCE</scope>
    <source>
        <strain evidence="1">CBS 161.51</strain>
    </source>
</reference>
<keyword evidence="2" id="KW-1185">Reference proteome</keyword>
<name>A0A6A5SQX0_9PLEO</name>
<evidence type="ECO:0000313" key="1">
    <source>
        <dbReference type="EMBL" id="KAF1942098.1"/>
    </source>
</evidence>
<dbReference type="AlphaFoldDB" id="A0A6A5SQX0"/>
<accession>A0A6A5SQX0</accession>
<organism evidence="1 2">
    <name type="scientific">Clathrospora elynae</name>
    <dbReference type="NCBI Taxonomy" id="706981"/>
    <lineage>
        <taxon>Eukaryota</taxon>
        <taxon>Fungi</taxon>
        <taxon>Dikarya</taxon>
        <taxon>Ascomycota</taxon>
        <taxon>Pezizomycotina</taxon>
        <taxon>Dothideomycetes</taxon>
        <taxon>Pleosporomycetidae</taxon>
        <taxon>Pleosporales</taxon>
        <taxon>Diademaceae</taxon>
        <taxon>Clathrospora</taxon>
    </lineage>
</organism>
<sequence length="184" mass="21205">MCARTMLLRAYVDDHGLCMLEYMQYCDEGISTLERGDAYSRVASVRSIRELLTIGRHTSRYRCTASMIERPRLCLSQVFRLLTIFEVQQKRCKCLSGRTESCKQANTDLYFPHLLVSRKRSWQSSCIANEHTSVIIVIRNVPNAQHSSTPCSVLMFGYLVKRSWVYCFDRECSMHDPIASVRGS</sequence>